<name>A0A0F9QAA2_9ZZZZ</name>
<sequence length="29" mass="3449">MKNYEAWLKLNKVEIKLDEAKSKNKRTGI</sequence>
<protein>
    <submittedName>
        <fullName evidence="1">Uncharacterized protein</fullName>
    </submittedName>
</protein>
<reference evidence="1" key="1">
    <citation type="journal article" date="2015" name="Nature">
        <title>Complex archaea that bridge the gap between prokaryotes and eukaryotes.</title>
        <authorList>
            <person name="Spang A."/>
            <person name="Saw J.H."/>
            <person name="Jorgensen S.L."/>
            <person name="Zaremba-Niedzwiedzka K."/>
            <person name="Martijn J."/>
            <person name="Lind A.E."/>
            <person name="van Eijk R."/>
            <person name="Schleper C."/>
            <person name="Guy L."/>
            <person name="Ettema T.J."/>
        </authorList>
    </citation>
    <scope>NUCLEOTIDE SEQUENCE</scope>
</reference>
<evidence type="ECO:0000313" key="1">
    <source>
        <dbReference type="EMBL" id="KKN39449.1"/>
    </source>
</evidence>
<dbReference type="AlphaFoldDB" id="A0A0F9QAA2"/>
<comment type="caution">
    <text evidence="1">The sequence shown here is derived from an EMBL/GenBank/DDBJ whole genome shotgun (WGS) entry which is preliminary data.</text>
</comment>
<accession>A0A0F9QAA2</accession>
<gene>
    <name evidence="1" type="ORF">LCGC14_0743190</name>
</gene>
<dbReference type="EMBL" id="LAZR01001763">
    <property type="protein sequence ID" value="KKN39449.1"/>
    <property type="molecule type" value="Genomic_DNA"/>
</dbReference>
<proteinExistence type="predicted"/>
<organism evidence="1">
    <name type="scientific">marine sediment metagenome</name>
    <dbReference type="NCBI Taxonomy" id="412755"/>
    <lineage>
        <taxon>unclassified sequences</taxon>
        <taxon>metagenomes</taxon>
        <taxon>ecological metagenomes</taxon>
    </lineage>
</organism>